<dbReference type="GO" id="GO:0008270">
    <property type="term" value="F:zinc ion binding"/>
    <property type="evidence" value="ECO:0007669"/>
    <property type="project" value="TreeGrafter"/>
</dbReference>
<keyword evidence="3 7" id="KW-0862">Zinc</keyword>
<protein>
    <submittedName>
        <fullName evidence="9">Uncharacterized protein</fullName>
    </submittedName>
</protein>
<evidence type="ECO:0000256" key="5">
    <source>
        <dbReference type="ARBA" id="ARBA00023125"/>
    </source>
</evidence>
<dbReference type="InterPro" id="IPR036388">
    <property type="entry name" value="WH-like_DNA-bd_sf"/>
</dbReference>
<feature type="binding site" evidence="8">
    <location>
        <position position="113"/>
    </location>
    <ligand>
        <name>Fe cation</name>
        <dbReference type="ChEBI" id="CHEBI:24875"/>
    </ligand>
</feature>
<comment type="cofactor">
    <cofactor evidence="8">
        <name>Mn(2+)</name>
        <dbReference type="ChEBI" id="CHEBI:29035"/>
    </cofactor>
    <cofactor evidence="8">
        <name>Fe(2+)</name>
        <dbReference type="ChEBI" id="CHEBI:29033"/>
    </cofactor>
    <text evidence="8">Binds 1 Mn(2+) or Fe(2+) ion per subunit.</text>
</comment>
<keyword evidence="5" id="KW-0238">DNA-binding</keyword>
<dbReference type="GO" id="GO:0045892">
    <property type="term" value="P:negative regulation of DNA-templated transcription"/>
    <property type="evidence" value="ECO:0007669"/>
    <property type="project" value="TreeGrafter"/>
</dbReference>
<dbReference type="InterPro" id="IPR002481">
    <property type="entry name" value="FUR"/>
</dbReference>
<keyword evidence="6" id="KW-0804">Transcription</keyword>
<dbReference type="GO" id="GO:1900376">
    <property type="term" value="P:regulation of secondary metabolite biosynthetic process"/>
    <property type="evidence" value="ECO:0007669"/>
    <property type="project" value="TreeGrafter"/>
</dbReference>
<comment type="cofactor">
    <cofactor evidence="7">
        <name>Zn(2+)</name>
        <dbReference type="ChEBI" id="CHEBI:29105"/>
    </cofactor>
    <text evidence="7">Binds 1 zinc ion per subunit.</text>
</comment>
<dbReference type="STRING" id="1610491.AAV94_06930"/>
<name>A0A0U1Q0C1_9BURK</name>
<keyword evidence="2" id="KW-0678">Repressor</keyword>
<dbReference type="InterPro" id="IPR043135">
    <property type="entry name" value="Fur_C"/>
</dbReference>
<evidence type="ECO:0000313" key="10">
    <source>
        <dbReference type="Proteomes" id="UP000050580"/>
    </source>
</evidence>
<evidence type="ECO:0000256" key="1">
    <source>
        <dbReference type="ARBA" id="ARBA00007957"/>
    </source>
</evidence>
<feature type="binding site" evidence="7">
    <location>
        <position position="138"/>
    </location>
    <ligand>
        <name>Zn(2+)</name>
        <dbReference type="ChEBI" id="CHEBI:29105"/>
    </ligand>
</feature>
<dbReference type="Pfam" id="PF01475">
    <property type="entry name" value="FUR"/>
    <property type="match status" value="1"/>
</dbReference>
<proteinExistence type="inferred from homology"/>
<dbReference type="GO" id="GO:0003700">
    <property type="term" value="F:DNA-binding transcription factor activity"/>
    <property type="evidence" value="ECO:0007669"/>
    <property type="project" value="InterPro"/>
</dbReference>
<organism evidence="9 10">
    <name type="scientific">Lampropedia cohaerens</name>
    <dbReference type="NCBI Taxonomy" id="1610491"/>
    <lineage>
        <taxon>Bacteria</taxon>
        <taxon>Pseudomonadati</taxon>
        <taxon>Pseudomonadota</taxon>
        <taxon>Betaproteobacteria</taxon>
        <taxon>Burkholderiales</taxon>
        <taxon>Comamonadaceae</taxon>
        <taxon>Lampropedia</taxon>
    </lineage>
</organism>
<sequence>MLTDITTDNVTLLRGVGLKATVPRLRVLEVLQSKSCGIDVHQIYLELLESDRGANLSTVYAVLKQLTACGLVDVHWSANRKALYVLRSTGNHAAIATCVSCGQSMELPGDELEEYVRMLVARQGGQFRAFSVDVQVVCAACLQHAGALGKSA</sequence>
<reference evidence="9 10" key="1">
    <citation type="submission" date="2015-05" db="EMBL/GenBank/DDBJ databases">
        <title>Draft genome sequence of Lampropedia sp. CT6, isolated from the microbial mat of a hot water spring, located at Manikaran, India.</title>
        <authorList>
            <person name="Tripathi C."/>
            <person name="Rani P."/>
            <person name="Mahato N.K."/>
            <person name="Lal R."/>
        </authorList>
    </citation>
    <scope>NUCLEOTIDE SEQUENCE [LARGE SCALE GENOMIC DNA]</scope>
    <source>
        <strain evidence="9 10">CT6</strain>
    </source>
</reference>
<keyword evidence="4" id="KW-0805">Transcription regulation</keyword>
<dbReference type="InterPro" id="IPR036390">
    <property type="entry name" value="WH_DNA-bd_sf"/>
</dbReference>
<evidence type="ECO:0000256" key="4">
    <source>
        <dbReference type="ARBA" id="ARBA00023015"/>
    </source>
</evidence>
<dbReference type="Proteomes" id="UP000050580">
    <property type="component" value="Unassembled WGS sequence"/>
</dbReference>
<comment type="caution">
    <text evidence="9">The sequence shown here is derived from an EMBL/GenBank/DDBJ whole genome shotgun (WGS) entry which is preliminary data.</text>
</comment>
<dbReference type="Gene3D" id="1.10.10.10">
    <property type="entry name" value="Winged helix-like DNA-binding domain superfamily/Winged helix DNA-binding domain"/>
    <property type="match status" value="1"/>
</dbReference>
<dbReference type="EMBL" id="LBNQ01000022">
    <property type="protein sequence ID" value="KKW68181.1"/>
    <property type="molecule type" value="Genomic_DNA"/>
</dbReference>
<evidence type="ECO:0000256" key="8">
    <source>
        <dbReference type="PIRSR" id="PIRSR602481-2"/>
    </source>
</evidence>
<dbReference type="Gene3D" id="3.30.1490.190">
    <property type="match status" value="1"/>
</dbReference>
<dbReference type="SUPFAM" id="SSF46785">
    <property type="entry name" value="Winged helix' DNA-binding domain"/>
    <property type="match status" value="1"/>
</dbReference>
<accession>A0A0U1Q0C1</accession>
<evidence type="ECO:0000313" key="9">
    <source>
        <dbReference type="EMBL" id="KKW68181.1"/>
    </source>
</evidence>
<evidence type="ECO:0000256" key="3">
    <source>
        <dbReference type="ARBA" id="ARBA00022833"/>
    </source>
</evidence>
<dbReference type="GO" id="GO:0000976">
    <property type="term" value="F:transcription cis-regulatory region binding"/>
    <property type="evidence" value="ECO:0007669"/>
    <property type="project" value="TreeGrafter"/>
</dbReference>
<evidence type="ECO:0000256" key="2">
    <source>
        <dbReference type="ARBA" id="ARBA00022491"/>
    </source>
</evidence>
<keyword evidence="10" id="KW-1185">Reference proteome</keyword>
<dbReference type="AlphaFoldDB" id="A0A0U1Q0C1"/>
<keyword evidence="7" id="KW-0479">Metal-binding</keyword>
<feature type="binding site" evidence="7">
    <location>
        <position position="141"/>
    </location>
    <ligand>
        <name>Zn(2+)</name>
        <dbReference type="ChEBI" id="CHEBI:29105"/>
    </ligand>
</feature>
<dbReference type="RefSeq" id="WP_046741581.1">
    <property type="nucleotide sequence ID" value="NZ_LBNQ01000022.1"/>
</dbReference>
<dbReference type="PANTHER" id="PTHR33202">
    <property type="entry name" value="ZINC UPTAKE REGULATION PROTEIN"/>
    <property type="match status" value="1"/>
</dbReference>
<keyword evidence="8" id="KW-0408">Iron</keyword>
<evidence type="ECO:0000256" key="6">
    <source>
        <dbReference type="ARBA" id="ARBA00023163"/>
    </source>
</evidence>
<comment type="similarity">
    <text evidence="1">Belongs to the Fur family.</text>
</comment>
<feature type="binding site" evidence="7">
    <location>
        <position position="98"/>
    </location>
    <ligand>
        <name>Zn(2+)</name>
        <dbReference type="ChEBI" id="CHEBI:29105"/>
    </ligand>
</feature>
<feature type="binding site" evidence="7">
    <location>
        <position position="101"/>
    </location>
    <ligand>
        <name>Zn(2+)</name>
        <dbReference type="ChEBI" id="CHEBI:29105"/>
    </ligand>
</feature>
<evidence type="ECO:0000256" key="7">
    <source>
        <dbReference type="PIRSR" id="PIRSR602481-1"/>
    </source>
</evidence>
<gene>
    <name evidence="9" type="ORF">AAV94_06930</name>
</gene>
<dbReference type="OrthoDB" id="9801127at2"/>
<dbReference type="PANTHER" id="PTHR33202:SF7">
    <property type="entry name" value="FERRIC UPTAKE REGULATION PROTEIN"/>
    <property type="match status" value="1"/>
</dbReference>